<sequence length="257" mass="29057">MKNEQISIIDLIIETHVGLERQGPGSSEMTIKALSFLDNHNLSRVADLGCGTGGQTMVLAQNITGIITGLDLFPDFITVFNDNAKKLNFQERVNGIVGSMENLPFQKEELDLIWSEGAIDNIGFEKGLTHWKDFLKKSGYVVVTCPSWFTDKRPAEIEKFWSDAGCKLDTIGHNISIMQKVGYIPVASFIIPEKCWTDNYFAPREVAEKALLEKYTGNPAVEEFIANQRREVQLYNRHKAYYGYVFYIGKKNGYPID</sequence>
<dbReference type="GO" id="GO:0008168">
    <property type="term" value="F:methyltransferase activity"/>
    <property type="evidence" value="ECO:0007669"/>
    <property type="project" value="UniProtKB-KW"/>
</dbReference>
<proteinExistence type="predicted"/>
<evidence type="ECO:0000259" key="1">
    <source>
        <dbReference type="Pfam" id="PF13847"/>
    </source>
</evidence>
<keyword evidence="2" id="KW-0489">Methyltransferase</keyword>
<dbReference type="EMBL" id="JBHSGN010000143">
    <property type="protein sequence ID" value="MFC4676530.1"/>
    <property type="molecule type" value="Genomic_DNA"/>
</dbReference>
<comment type="caution">
    <text evidence="2">The sequence shown here is derived from an EMBL/GenBank/DDBJ whole genome shotgun (WGS) entry which is preliminary data.</text>
</comment>
<dbReference type="Proteomes" id="UP001596023">
    <property type="component" value="Unassembled WGS sequence"/>
</dbReference>
<organism evidence="2 3">
    <name type="scientific">Dysgonomonas termitidis</name>
    <dbReference type="NCBI Taxonomy" id="1516126"/>
    <lineage>
        <taxon>Bacteria</taxon>
        <taxon>Pseudomonadati</taxon>
        <taxon>Bacteroidota</taxon>
        <taxon>Bacteroidia</taxon>
        <taxon>Bacteroidales</taxon>
        <taxon>Dysgonomonadaceae</taxon>
        <taxon>Dysgonomonas</taxon>
    </lineage>
</organism>
<dbReference type="GO" id="GO:0032259">
    <property type="term" value="P:methylation"/>
    <property type="evidence" value="ECO:0007669"/>
    <property type="project" value="UniProtKB-KW"/>
</dbReference>
<dbReference type="Gene3D" id="3.40.50.150">
    <property type="entry name" value="Vaccinia Virus protein VP39"/>
    <property type="match status" value="1"/>
</dbReference>
<feature type="domain" description="Methyltransferase" evidence="1">
    <location>
        <begin position="42"/>
        <end position="147"/>
    </location>
</feature>
<accession>A0ABV9L259</accession>
<dbReference type="SUPFAM" id="SSF53335">
    <property type="entry name" value="S-adenosyl-L-methionine-dependent methyltransferases"/>
    <property type="match status" value="1"/>
</dbReference>
<evidence type="ECO:0000313" key="3">
    <source>
        <dbReference type="Proteomes" id="UP001596023"/>
    </source>
</evidence>
<dbReference type="InterPro" id="IPR025714">
    <property type="entry name" value="Methyltranfer_dom"/>
</dbReference>
<dbReference type="CDD" id="cd02440">
    <property type="entry name" value="AdoMet_MTases"/>
    <property type="match status" value="1"/>
</dbReference>
<evidence type="ECO:0000313" key="2">
    <source>
        <dbReference type="EMBL" id="MFC4676530.1"/>
    </source>
</evidence>
<keyword evidence="2" id="KW-0808">Transferase</keyword>
<keyword evidence="3" id="KW-1185">Reference proteome</keyword>
<dbReference type="Pfam" id="PF13847">
    <property type="entry name" value="Methyltransf_31"/>
    <property type="match status" value="1"/>
</dbReference>
<gene>
    <name evidence="2" type="ORF">ACFO6W_22880</name>
</gene>
<name>A0ABV9L259_9BACT</name>
<dbReference type="RefSeq" id="WP_380000865.1">
    <property type="nucleotide sequence ID" value="NZ_JBHSGN010000143.1"/>
</dbReference>
<protein>
    <submittedName>
        <fullName evidence="2">Class I SAM-dependent methyltransferase</fullName>
        <ecNumber evidence="2">2.1.1.-</ecNumber>
    </submittedName>
</protein>
<dbReference type="InterPro" id="IPR029063">
    <property type="entry name" value="SAM-dependent_MTases_sf"/>
</dbReference>
<reference evidence="3" key="1">
    <citation type="journal article" date="2019" name="Int. J. Syst. Evol. Microbiol.">
        <title>The Global Catalogue of Microorganisms (GCM) 10K type strain sequencing project: providing services to taxonomists for standard genome sequencing and annotation.</title>
        <authorList>
            <consortium name="The Broad Institute Genomics Platform"/>
            <consortium name="The Broad Institute Genome Sequencing Center for Infectious Disease"/>
            <person name="Wu L."/>
            <person name="Ma J."/>
        </authorList>
    </citation>
    <scope>NUCLEOTIDE SEQUENCE [LARGE SCALE GENOMIC DNA]</scope>
    <source>
        <strain evidence="3">CCUG 66188</strain>
    </source>
</reference>
<dbReference type="EC" id="2.1.1.-" evidence="2"/>